<accession>A0AAX0LAC9</accession>
<dbReference type="InterPro" id="IPR036895">
    <property type="entry name" value="Uracil-DNA_glycosylase-like_sf"/>
</dbReference>
<dbReference type="AlphaFoldDB" id="A0AAX0LAC9"/>
<sequence>MQYGLDPIFDENSKVLILGSFPSEISRKAGFYYVNKRNRFWNVLAKVFNTEIPETNEGKVKFLLEHNNAIYDAICSCDIKGSLDKNIKNAVPSDLSPIFNKAKIEQVFANGTKAYDDCETCLKAQILKATNKDIIKLPSTSPANTRFNLETLAKSWEVIRTDI</sequence>
<name>A0AAX0LAC9_9BACT</name>
<dbReference type="InterPro" id="IPR005122">
    <property type="entry name" value="Uracil-DNA_glycosylase-like"/>
</dbReference>
<evidence type="ECO:0000313" key="3">
    <source>
        <dbReference type="Proteomes" id="UP000189728"/>
    </source>
</evidence>
<proteinExistence type="predicted"/>
<protein>
    <submittedName>
        <fullName evidence="2">DNA-deoxyinosine glycosylase</fullName>
    </submittedName>
</protein>
<dbReference type="RefSeq" id="WP_141080330.1">
    <property type="nucleotide sequence ID" value="NZ_MCRK01000024.1"/>
</dbReference>
<evidence type="ECO:0000259" key="1">
    <source>
        <dbReference type="Pfam" id="PF03167"/>
    </source>
</evidence>
<dbReference type="Gene3D" id="3.40.470.10">
    <property type="entry name" value="Uracil-DNA glycosylase-like domain"/>
    <property type="match status" value="1"/>
</dbReference>
<reference evidence="2 3" key="1">
    <citation type="submission" date="2016-08" db="EMBL/GenBank/DDBJ databases">
        <title>Campylobacter species from sea mammals.</title>
        <authorList>
            <person name="Gilbert M.J."/>
            <person name="Byrne B.A."/>
            <person name="Zomer A.L."/>
            <person name="Wagenaar J.A."/>
        </authorList>
    </citation>
    <scope>NUCLEOTIDE SEQUENCE [LARGE SCALE GENOMIC DNA]</scope>
    <source>
        <strain evidence="2 3">1105248</strain>
    </source>
</reference>
<dbReference type="SUPFAM" id="SSF52141">
    <property type="entry name" value="Uracil-DNA glycosylase-like"/>
    <property type="match status" value="1"/>
</dbReference>
<dbReference type="NCBIfam" id="TIGR04274">
    <property type="entry name" value="hypoxanDNAglyco"/>
    <property type="match status" value="1"/>
</dbReference>
<comment type="caution">
    <text evidence="2">The sequence shown here is derived from an EMBL/GenBank/DDBJ whole genome shotgun (WGS) entry which is preliminary data.</text>
</comment>
<organism evidence="2 3">
    <name type="scientific">Campylobacter pinnipediorum subsp. pinnipediorum</name>
    <dbReference type="NCBI Taxonomy" id="1660067"/>
    <lineage>
        <taxon>Bacteria</taxon>
        <taxon>Pseudomonadati</taxon>
        <taxon>Campylobacterota</taxon>
        <taxon>Epsilonproteobacteria</taxon>
        <taxon>Campylobacterales</taxon>
        <taxon>Campylobacteraceae</taxon>
        <taxon>Campylobacter</taxon>
    </lineage>
</organism>
<dbReference type="Proteomes" id="UP000189728">
    <property type="component" value="Unassembled WGS sequence"/>
</dbReference>
<dbReference type="CDD" id="cd10032">
    <property type="entry name" value="UDG-F6_HDG"/>
    <property type="match status" value="1"/>
</dbReference>
<feature type="domain" description="Uracil-DNA glycosylase-like" evidence="1">
    <location>
        <begin position="9"/>
        <end position="157"/>
    </location>
</feature>
<dbReference type="EMBL" id="MCRK01000024">
    <property type="protein sequence ID" value="OPA78882.1"/>
    <property type="molecule type" value="Genomic_DNA"/>
</dbReference>
<gene>
    <name evidence="2" type="ORF">BFG04_02330</name>
</gene>
<dbReference type="InterPro" id="IPR026353">
    <property type="entry name" value="Hypoxan-DNA_Glyclase"/>
</dbReference>
<dbReference type="Pfam" id="PF03167">
    <property type="entry name" value="UDG"/>
    <property type="match status" value="1"/>
</dbReference>
<evidence type="ECO:0000313" key="2">
    <source>
        <dbReference type="EMBL" id="OPA78882.1"/>
    </source>
</evidence>